<dbReference type="AlphaFoldDB" id="A0A172YXM4"/>
<accession>A0A172YXM4</accession>
<reference evidence="1 2" key="1">
    <citation type="submission" date="2016-05" db="EMBL/GenBank/DDBJ databases">
        <title>Complete genome sequence of Pseudomonas antarctica PAMC 27494.</title>
        <authorList>
            <person name="Lee J."/>
        </authorList>
    </citation>
    <scope>NUCLEOTIDE SEQUENCE [LARGE SCALE GENOMIC DNA]</scope>
    <source>
        <strain evidence="1 2">PAMC 27494</strain>
    </source>
</reference>
<proteinExistence type="predicted"/>
<sequence>MQKSDQFSPVIAWRQGFTNPEREPVEVDVQDGRAEYALSGPYRMAEGAKIEIIGGKILWSSGRSRPS</sequence>
<gene>
    <name evidence="1" type="ORF">A7J50_1385</name>
</gene>
<dbReference type="EMBL" id="CP015600">
    <property type="protein sequence ID" value="ANF84818.1"/>
    <property type="molecule type" value="Genomic_DNA"/>
</dbReference>
<evidence type="ECO:0000313" key="1">
    <source>
        <dbReference type="EMBL" id="ANF84818.1"/>
    </source>
</evidence>
<evidence type="ECO:0000313" key="2">
    <source>
        <dbReference type="Proteomes" id="UP000077829"/>
    </source>
</evidence>
<dbReference type="Proteomes" id="UP000077829">
    <property type="component" value="Chromosome"/>
</dbReference>
<protein>
    <submittedName>
        <fullName evidence="1">Uncharacterized protein</fullName>
    </submittedName>
</protein>
<name>A0A172YXM4_9PSED</name>
<organism evidence="1 2">
    <name type="scientific">Pseudomonas antarctica</name>
    <dbReference type="NCBI Taxonomy" id="219572"/>
    <lineage>
        <taxon>Bacteria</taxon>
        <taxon>Pseudomonadati</taxon>
        <taxon>Pseudomonadota</taxon>
        <taxon>Gammaproteobacteria</taxon>
        <taxon>Pseudomonadales</taxon>
        <taxon>Pseudomonadaceae</taxon>
        <taxon>Pseudomonas</taxon>
    </lineage>
</organism>
<dbReference type="KEGG" id="panr:A7J50_1385"/>
<dbReference type="STRING" id="219572.A7J50_1385"/>